<feature type="domain" description="Sulfatase-modifying factor enzyme-like" evidence="2">
    <location>
        <begin position="41"/>
        <end position="348"/>
    </location>
</feature>
<protein>
    <submittedName>
        <fullName evidence="3">Formylglycine-generating enzyme required for sulfatase activity</fullName>
    </submittedName>
</protein>
<sequence>MLAVLLLNACQPKKQSASSEKPTETQPTAEQVPTSQPEVSTEGMVLIPAGTYTMGGKSDQAYEDEFPRHEVKISAFYMDETEVTNAQFAAFVEATGYVTVAEKDIDWEELKNQLPEGTPKPADSVLQAGSLVFQGTDGPVNLQDYSQWWEWTIGADWRHPEGPESTIADRMDHPVVHIAWEDAIAYAKWAGKRLPTEAEWEWASMGGKTDSKYPWGNESVENASDKANFWQGKFPYQNYVLDGYETTAPVKSFPPNGYGLYDMAGNVWEWCLDKYDVRAYTEDAAEGTVVNPKGSAQYYDPREPYTPKHVIRGGSFLCNDSYCSGYRVSRRMSSSKDSGFNHTGFRCVVSK</sequence>
<dbReference type="InterPro" id="IPR005532">
    <property type="entry name" value="SUMF_dom"/>
</dbReference>
<keyword evidence="4" id="KW-1185">Reference proteome</keyword>
<dbReference type="EMBL" id="QREG01000013">
    <property type="protein sequence ID" value="RED97059.1"/>
    <property type="molecule type" value="Genomic_DNA"/>
</dbReference>
<dbReference type="InterPro" id="IPR016187">
    <property type="entry name" value="CTDL_fold"/>
</dbReference>
<dbReference type="Pfam" id="PF03781">
    <property type="entry name" value="FGE-sulfatase"/>
    <property type="match status" value="1"/>
</dbReference>
<dbReference type="PANTHER" id="PTHR23150:SF19">
    <property type="entry name" value="FORMYLGLYCINE-GENERATING ENZYME"/>
    <property type="match status" value="1"/>
</dbReference>
<evidence type="ECO:0000256" key="1">
    <source>
        <dbReference type="SAM" id="MobiDB-lite"/>
    </source>
</evidence>
<proteinExistence type="predicted"/>
<dbReference type="Gene3D" id="3.90.1580.10">
    <property type="entry name" value="paralog of FGE (formylglycine-generating enzyme)"/>
    <property type="match status" value="1"/>
</dbReference>
<dbReference type="InterPro" id="IPR042095">
    <property type="entry name" value="SUMF_sf"/>
</dbReference>
<organism evidence="3 4">
    <name type="scientific">Marinoscillum furvescens DSM 4134</name>
    <dbReference type="NCBI Taxonomy" id="1122208"/>
    <lineage>
        <taxon>Bacteria</taxon>
        <taxon>Pseudomonadati</taxon>
        <taxon>Bacteroidota</taxon>
        <taxon>Cytophagia</taxon>
        <taxon>Cytophagales</taxon>
        <taxon>Reichenbachiellaceae</taxon>
        <taxon>Marinoscillum</taxon>
    </lineage>
</organism>
<gene>
    <name evidence="3" type="ORF">C7460_113108</name>
</gene>
<dbReference type="AlphaFoldDB" id="A0A3D9L2Q9"/>
<dbReference type="SUPFAM" id="SSF56436">
    <property type="entry name" value="C-type lectin-like"/>
    <property type="match status" value="1"/>
</dbReference>
<evidence type="ECO:0000313" key="3">
    <source>
        <dbReference type="EMBL" id="RED97059.1"/>
    </source>
</evidence>
<reference evidence="3 4" key="1">
    <citation type="submission" date="2018-07" db="EMBL/GenBank/DDBJ databases">
        <title>Genomic Encyclopedia of Type Strains, Phase IV (KMG-IV): sequencing the most valuable type-strain genomes for metagenomic binning, comparative biology and taxonomic classification.</title>
        <authorList>
            <person name="Goeker M."/>
        </authorList>
    </citation>
    <scope>NUCLEOTIDE SEQUENCE [LARGE SCALE GENOMIC DNA]</scope>
    <source>
        <strain evidence="3 4">DSM 4134</strain>
    </source>
</reference>
<dbReference type="InterPro" id="IPR051043">
    <property type="entry name" value="Sulfatase_Mod_Factor_Kinase"/>
</dbReference>
<accession>A0A3D9L2Q9</accession>
<evidence type="ECO:0000313" key="4">
    <source>
        <dbReference type="Proteomes" id="UP000256779"/>
    </source>
</evidence>
<feature type="region of interest" description="Disordered" evidence="1">
    <location>
        <begin position="11"/>
        <end position="39"/>
    </location>
</feature>
<name>A0A3D9L2Q9_MARFU</name>
<comment type="caution">
    <text evidence="3">The sequence shown here is derived from an EMBL/GenBank/DDBJ whole genome shotgun (WGS) entry which is preliminary data.</text>
</comment>
<feature type="compositionally biased region" description="Polar residues" evidence="1">
    <location>
        <begin position="13"/>
        <end position="39"/>
    </location>
</feature>
<dbReference type="GO" id="GO:0120147">
    <property type="term" value="F:formylglycine-generating oxidase activity"/>
    <property type="evidence" value="ECO:0007669"/>
    <property type="project" value="TreeGrafter"/>
</dbReference>
<dbReference type="PANTHER" id="PTHR23150">
    <property type="entry name" value="SULFATASE MODIFYING FACTOR 1, 2"/>
    <property type="match status" value="1"/>
</dbReference>
<dbReference type="Proteomes" id="UP000256779">
    <property type="component" value="Unassembled WGS sequence"/>
</dbReference>
<evidence type="ECO:0000259" key="2">
    <source>
        <dbReference type="Pfam" id="PF03781"/>
    </source>
</evidence>